<feature type="compositionally biased region" description="Low complexity" evidence="2">
    <location>
        <begin position="40"/>
        <end position="49"/>
    </location>
</feature>
<sequence>MITSGVPLAVVSKTLRHSTLSVTVNIYGHLTRQAAHDAVEATAAAATPTQPRVGSRAGPAAPWQQSRTARPSSDHAPDSYSPEHRRRTERTHQRAGSTRNDHAVRDHPATTSARNANSGHAMKDISAGHNRRDSGI</sequence>
<evidence type="ECO:0000313" key="4">
    <source>
        <dbReference type="Proteomes" id="UP001500620"/>
    </source>
</evidence>
<gene>
    <name evidence="3" type="ORF">GCM10022255_088980</name>
</gene>
<evidence type="ECO:0000313" key="3">
    <source>
        <dbReference type="EMBL" id="GAA4260414.1"/>
    </source>
</evidence>
<keyword evidence="4" id="KW-1185">Reference proteome</keyword>
<keyword evidence="1" id="KW-0233">DNA recombination</keyword>
<dbReference type="Gene3D" id="1.10.443.10">
    <property type="entry name" value="Intergrase catalytic core"/>
    <property type="match status" value="1"/>
</dbReference>
<dbReference type="InterPro" id="IPR013762">
    <property type="entry name" value="Integrase-like_cat_sf"/>
</dbReference>
<comment type="caution">
    <text evidence="3">The sequence shown here is derived from an EMBL/GenBank/DDBJ whole genome shotgun (WGS) entry which is preliminary data.</text>
</comment>
<feature type="compositionally biased region" description="Basic and acidic residues" evidence="2">
    <location>
        <begin position="72"/>
        <end position="83"/>
    </location>
</feature>
<dbReference type="Proteomes" id="UP001500620">
    <property type="component" value="Unassembled WGS sequence"/>
</dbReference>
<feature type="region of interest" description="Disordered" evidence="2">
    <location>
        <begin position="37"/>
        <end position="136"/>
    </location>
</feature>
<evidence type="ECO:0008006" key="5">
    <source>
        <dbReference type="Google" id="ProtNLM"/>
    </source>
</evidence>
<evidence type="ECO:0000256" key="1">
    <source>
        <dbReference type="ARBA" id="ARBA00023172"/>
    </source>
</evidence>
<feature type="compositionally biased region" description="Polar residues" evidence="2">
    <location>
        <begin position="109"/>
        <end position="118"/>
    </location>
</feature>
<proteinExistence type="predicted"/>
<reference evidence="4" key="1">
    <citation type="journal article" date="2019" name="Int. J. Syst. Evol. Microbiol.">
        <title>The Global Catalogue of Microorganisms (GCM) 10K type strain sequencing project: providing services to taxonomists for standard genome sequencing and annotation.</title>
        <authorList>
            <consortium name="The Broad Institute Genomics Platform"/>
            <consortium name="The Broad Institute Genome Sequencing Center for Infectious Disease"/>
            <person name="Wu L."/>
            <person name="Ma J."/>
        </authorList>
    </citation>
    <scope>NUCLEOTIDE SEQUENCE [LARGE SCALE GENOMIC DNA]</scope>
    <source>
        <strain evidence="4">JCM 17441</strain>
    </source>
</reference>
<evidence type="ECO:0000256" key="2">
    <source>
        <dbReference type="SAM" id="MobiDB-lite"/>
    </source>
</evidence>
<dbReference type="EMBL" id="BAABAT010000040">
    <property type="protein sequence ID" value="GAA4260414.1"/>
    <property type="molecule type" value="Genomic_DNA"/>
</dbReference>
<feature type="compositionally biased region" description="Basic and acidic residues" evidence="2">
    <location>
        <begin position="99"/>
        <end position="108"/>
    </location>
</feature>
<organism evidence="3 4">
    <name type="scientific">Dactylosporangium darangshiense</name>
    <dbReference type="NCBI Taxonomy" id="579108"/>
    <lineage>
        <taxon>Bacteria</taxon>
        <taxon>Bacillati</taxon>
        <taxon>Actinomycetota</taxon>
        <taxon>Actinomycetes</taxon>
        <taxon>Micromonosporales</taxon>
        <taxon>Micromonosporaceae</taxon>
        <taxon>Dactylosporangium</taxon>
    </lineage>
</organism>
<accession>A0ABP8DNI2</accession>
<dbReference type="InterPro" id="IPR011010">
    <property type="entry name" value="DNA_brk_join_enz"/>
</dbReference>
<protein>
    <recommendedName>
        <fullName evidence="5">Tyr recombinase domain-containing protein</fullName>
    </recommendedName>
</protein>
<name>A0ABP8DNI2_9ACTN</name>
<dbReference type="SUPFAM" id="SSF56349">
    <property type="entry name" value="DNA breaking-rejoining enzymes"/>
    <property type="match status" value="1"/>
</dbReference>